<evidence type="ECO:0000259" key="5">
    <source>
        <dbReference type="PROSITE" id="PS50865"/>
    </source>
</evidence>
<keyword evidence="1" id="KW-0479">Metal-binding</keyword>
<comment type="caution">
    <text evidence="6">The sequence shown here is derived from an EMBL/GenBank/DDBJ whole genome shotgun (WGS) entry which is preliminary data.</text>
</comment>
<keyword evidence="2 4" id="KW-0863">Zinc-finger</keyword>
<dbReference type="Pfam" id="PF04194">
    <property type="entry name" value="PDCD2_C"/>
    <property type="match status" value="1"/>
</dbReference>
<proteinExistence type="predicted"/>
<evidence type="ECO:0000313" key="6">
    <source>
        <dbReference type="EMBL" id="KAK2114874.1"/>
    </source>
</evidence>
<accession>A0ABQ9VZU3</accession>
<dbReference type="SUPFAM" id="SSF144232">
    <property type="entry name" value="HIT/MYND zinc finger-like"/>
    <property type="match status" value="1"/>
</dbReference>
<evidence type="ECO:0000256" key="3">
    <source>
        <dbReference type="ARBA" id="ARBA00022833"/>
    </source>
</evidence>
<evidence type="ECO:0000256" key="4">
    <source>
        <dbReference type="PROSITE-ProRule" id="PRU00134"/>
    </source>
</evidence>
<keyword evidence="7" id="KW-1185">Reference proteome</keyword>
<dbReference type="InterPro" id="IPR002893">
    <property type="entry name" value="Znf_MYND"/>
</dbReference>
<gene>
    <name evidence="6" type="primary">PDCD2_1</name>
    <name evidence="6" type="ORF">P7K49_009140</name>
</gene>
<reference evidence="6 7" key="1">
    <citation type="submission" date="2023-05" db="EMBL/GenBank/DDBJ databases">
        <title>B98-5 Cell Line De Novo Hybrid Assembly: An Optical Mapping Approach.</title>
        <authorList>
            <person name="Kananen K."/>
            <person name="Auerbach J.A."/>
            <person name="Kautto E."/>
            <person name="Blachly J.S."/>
        </authorList>
    </citation>
    <scope>NUCLEOTIDE SEQUENCE [LARGE SCALE GENOMIC DNA]</scope>
    <source>
        <strain evidence="6">B95-8</strain>
        <tissue evidence="6">Cell line</tissue>
    </source>
</reference>
<organism evidence="6 7">
    <name type="scientific">Saguinus oedipus</name>
    <name type="common">Cotton-top tamarin</name>
    <name type="synonym">Oedipomidas oedipus</name>
    <dbReference type="NCBI Taxonomy" id="9490"/>
    <lineage>
        <taxon>Eukaryota</taxon>
        <taxon>Metazoa</taxon>
        <taxon>Chordata</taxon>
        <taxon>Craniata</taxon>
        <taxon>Vertebrata</taxon>
        <taxon>Euteleostomi</taxon>
        <taxon>Mammalia</taxon>
        <taxon>Eutheria</taxon>
        <taxon>Euarchontoglires</taxon>
        <taxon>Primates</taxon>
        <taxon>Haplorrhini</taxon>
        <taxon>Platyrrhini</taxon>
        <taxon>Cebidae</taxon>
        <taxon>Callitrichinae</taxon>
        <taxon>Saguinus</taxon>
    </lineage>
</organism>
<dbReference type="PROSITE" id="PS50865">
    <property type="entry name" value="ZF_MYND_2"/>
    <property type="match status" value="1"/>
</dbReference>
<dbReference type="Gene3D" id="6.10.140.2220">
    <property type="match status" value="1"/>
</dbReference>
<evidence type="ECO:0000256" key="2">
    <source>
        <dbReference type="ARBA" id="ARBA00022771"/>
    </source>
</evidence>
<dbReference type="Proteomes" id="UP001266305">
    <property type="component" value="Unassembled WGS sequence"/>
</dbReference>
<feature type="domain" description="MYND-type" evidence="5">
    <location>
        <begin position="176"/>
        <end position="237"/>
    </location>
</feature>
<dbReference type="PANTHER" id="PTHR12298">
    <property type="entry name" value="PCDC2 PROGRAMMED CELL DEATH PROTEIN 2 -RELATED"/>
    <property type="match status" value="1"/>
</dbReference>
<dbReference type="InterPro" id="IPR007320">
    <property type="entry name" value="PDCD2_C"/>
</dbReference>
<evidence type="ECO:0000313" key="7">
    <source>
        <dbReference type="Proteomes" id="UP001266305"/>
    </source>
</evidence>
<dbReference type="Pfam" id="PF01753">
    <property type="entry name" value="zf-MYND"/>
    <property type="match status" value="1"/>
</dbReference>
<dbReference type="PANTHER" id="PTHR12298:SF4">
    <property type="entry name" value="PROGRAMMED CELL DEATH PROTEIN 2"/>
    <property type="match status" value="1"/>
</dbReference>
<evidence type="ECO:0000256" key="1">
    <source>
        <dbReference type="ARBA" id="ARBA00022723"/>
    </source>
</evidence>
<protein>
    <submittedName>
        <fullName evidence="6">Programmed cell death protein 2</fullName>
    </submittedName>
</protein>
<sequence>MGPGAALVNRVPASCFRKGTLLLCSGQAPNFRLLVRLWAAPTQPAPRMAASGARPVELGFAEVAPAWRLRSEQFPSKVGGRPAWLGASGLPGPGALACALCGRPLSFLLQVYAPLPGRADAFHRGIFLFCCREPPCCAGLRGAWPVGVGMRPRVVEIAGVTRGTSESTAAAPSSELPLCPAPAAPSPGPFQGVLVFTELVSVPPRIGPKTCSRCHKVYYCSKEHQTLDWRLGHKQACAQPDHLDHRIPDHNFLFPEFEIVIETEDEIFPEVVEKEDYSEIVGSMGEALEEELESMAKHESREDKIFQKFKTQIALEPEQILRYGRGIAPIWISGENIPQEKDIPDCPCGAKRIFEFQVMPQLLNYLEADRLGKSIDWGILAVFTCAESCSLGTGYTEEFVWKQDVTDTP</sequence>
<dbReference type="EMBL" id="JASSZA010000004">
    <property type="protein sequence ID" value="KAK2114874.1"/>
    <property type="molecule type" value="Genomic_DNA"/>
</dbReference>
<keyword evidence="3" id="KW-0862">Zinc</keyword>
<name>A0ABQ9VZU3_SAGOE</name>